<dbReference type="InterPro" id="IPR002110">
    <property type="entry name" value="Ankyrin_rpt"/>
</dbReference>
<dbReference type="PROSITE" id="PS50088">
    <property type="entry name" value="ANK_REPEAT"/>
    <property type="match status" value="2"/>
</dbReference>
<evidence type="ECO:0000256" key="3">
    <source>
        <dbReference type="PROSITE-ProRule" id="PRU00023"/>
    </source>
</evidence>
<dbReference type="Gene3D" id="1.25.40.20">
    <property type="entry name" value="Ankyrin repeat-containing domain"/>
    <property type="match status" value="1"/>
</dbReference>
<protein>
    <recommendedName>
        <fullName evidence="6">Ankyrin repeat protein</fullName>
    </recommendedName>
</protein>
<dbReference type="InterPro" id="IPR036770">
    <property type="entry name" value="Ankyrin_rpt-contain_sf"/>
</dbReference>
<evidence type="ECO:0000313" key="4">
    <source>
        <dbReference type="EMBL" id="KAJ3224565.1"/>
    </source>
</evidence>
<evidence type="ECO:0000256" key="1">
    <source>
        <dbReference type="ARBA" id="ARBA00022737"/>
    </source>
</evidence>
<dbReference type="SUPFAM" id="SSF48403">
    <property type="entry name" value="Ankyrin repeat"/>
    <property type="match status" value="1"/>
</dbReference>
<dbReference type="PROSITE" id="PS50297">
    <property type="entry name" value="ANK_REP_REGION"/>
    <property type="match status" value="2"/>
</dbReference>
<comment type="caution">
    <text evidence="4">The sequence shown here is derived from an EMBL/GenBank/DDBJ whole genome shotgun (WGS) entry which is preliminary data.</text>
</comment>
<gene>
    <name evidence="4" type="ORF">HK099_008246</name>
</gene>
<feature type="repeat" description="ANK" evidence="3">
    <location>
        <begin position="92"/>
        <end position="124"/>
    </location>
</feature>
<organism evidence="4 5">
    <name type="scientific">Clydaea vesicula</name>
    <dbReference type="NCBI Taxonomy" id="447962"/>
    <lineage>
        <taxon>Eukaryota</taxon>
        <taxon>Fungi</taxon>
        <taxon>Fungi incertae sedis</taxon>
        <taxon>Chytridiomycota</taxon>
        <taxon>Chytridiomycota incertae sedis</taxon>
        <taxon>Chytridiomycetes</taxon>
        <taxon>Lobulomycetales</taxon>
        <taxon>Lobulomycetaceae</taxon>
        <taxon>Clydaea</taxon>
    </lineage>
</organism>
<keyword evidence="2 3" id="KW-0040">ANK repeat</keyword>
<feature type="repeat" description="ANK" evidence="3">
    <location>
        <begin position="51"/>
        <end position="74"/>
    </location>
</feature>
<name>A0AAD5U7Y3_9FUNG</name>
<reference evidence="4" key="1">
    <citation type="submission" date="2020-05" db="EMBL/GenBank/DDBJ databases">
        <title>Phylogenomic resolution of chytrid fungi.</title>
        <authorList>
            <person name="Stajich J.E."/>
            <person name="Amses K."/>
            <person name="Simmons R."/>
            <person name="Seto K."/>
            <person name="Myers J."/>
            <person name="Bonds A."/>
            <person name="Quandt C.A."/>
            <person name="Barry K."/>
            <person name="Liu P."/>
            <person name="Grigoriev I."/>
            <person name="Longcore J.E."/>
            <person name="James T.Y."/>
        </authorList>
    </citation>
    <scope>NUCLEOTIDE SEQUENCE</scope>
    <source>
        <strain evidence="4">JEL0476</strain>
    </source>
</reference>
<accession>A0AAD5U7Y3</accession>
<sequence>MTLPIEENELSEEFIEEVLLCSRYNELDELEEMLKNFDFTKNFLQLKSKSNNSTPLHFAAANGNNSILNFFLKHLSINHLKIAGDNLETSDYGNTPLHFASLNGNLESLKILLQFGFDPKVKNNLGKTCSTLAEQQGHHDCVNLILKHWDDEDEDEKNLDIRNEEELEKQRNLLV</sequence>
<keyword evidence="5" id="KW-1185">Reference proteome</keyword>
<evidence type="ECO:0000256" key="2">
    <source>
        <dbReference type="ARBA" id="ARBA00023043"/>
    </source>
</evidence>
<proteinExistence type="predicted"/>
<dbReference type="EMBL" id="JADGJW010000089">
    <property type="protein sequence ID" value="KAJ3224565.1"/>
    <property type="molecule type" value="Genomic_DNA"/>
</dbReference>
<evidence type="ECO:0000313" key="5">
    <source>
        <dbReference type="Proteomes" id="UP001211065"/>
    </source>
</evidence>
<dbReference type="PANTHER" id="PTHR24178">
    <property type="entry name" value="MOLTING PROTEIN MLT-4"/>
    <property type="match status" value="1"/>
</dbReference>
<evidence type="ECO:0008006" key="6">
    <source>
        <dbReference type="Google" id="ProtNLM"/>
    </source>
</evidence>
<dbReference type="Pfam" id="PF12796">
    <property type="entry name" value="Ank_2"/>
    <property type="match status" value="1"/>
</dbReference>
<dbReference type="SMART" id="SM00248">
    <property type="entry name" value="ANK"/>
    <property type="match status" value="3"/>
</dbReference>
<dbReference type="Proteomes" id="UP001211065">
    <property type="component" value="Unassembled WGS sequence"/>
</dbReference>
<dbReference type="AlphaFoldDB" id="A0AAD5U7Y3"/>
<dbReference type="PANTHER" id="PTHR24178:SF41">
    <property type="entry name" value="ANKYRIN-2 ISOFORM X1"/>
    <property type="match status" value="1"/>
</dbReference>
<keyword evidence="1" id="KW-0677">Repeat</keyword>